<name>A0ABN5NWE5_9LEPT</name>
<gene>
    <name evidence="2" type="ORF">DQM28_04855</name>
</gene>
<dbReference type="Proteomes" id="UP000258889">
    <property type="component" value="Chromosome i"/>
</dbReference>
<organism evidence="2 3">
    <name type="scientific">Leptospira mayottensis</name>
    <dbReference type="NCBI Taxonomy" id="1137606"/>
    <lineage>
        <taxon>Bacteria</taxon>
        <taxon>Pseudomonadati</taxon>
        <taxon>Spirochaetota</taxon>
        <taxon>Spirochaetia</taxon>
        <taxon>Leptospirales</taxon>
        <taxon>Leptospiraceae</taxon>
        <taxon>Leptospira</taxon>
    </lineage>
</organism>
<evidence type="ECO:0008006" key="4">
    <source>
        <dbReference type="Google" id="ProtNLM"/>
    </source>
</evidence>
<feature type="transmembrane region" description="Helical" evidence="1">
    <location>
        <begin position="35"/>
        <end position="55"/>
    </location>
</feature>
<proteinExistence type="predicted"/>
<reference evidence="2 3" key="2">
    <citation type="submission" date="2018-09" db="EMBL/GenBank/DDBJ databases">
        <title>Complete Genome sequences of three Leptospira mayottensis isolates obtained from Tenrecid mammals endemic to the Malagasy region.</title>
        <authorList>
            <person name="Cordonin C."/>
            <person name="Toty C."/>
        </authorList>
    </citation>
    <scope>NUCLEOTIDE SEQUENCE [LARGE SCALE GENOMIC DNA]</scope>
    <source>
        <strain evidence="2 3">MDI222</strain>
    </source>
</reference>
<evidence type="ECO:0000313" key="3">
    <source>
        <dbReference type="Proteomes" id="UP000258889"/>
    </source>
</evidence>
<sequence>MIFALVWPFLHLATTLIWAKLFSLTFEHLQPLKFFVWGIIVGGPLFYAFLGIFVFKTFRRQYLFLTFSLFWILLGIVLNFSFGFASFYLASG</sequence>
<keyword evidence="3" id="KW-1185">Reference proteome</keyword>
<keyword evidence="1" id="KW-0472">Membrane</keyword>
<keyword evidence="1" id="KW-1133">Transmembrane helix</keyword>
<feature type="transmembrane region" description="Helical" evidence="1">
    <location>
        <begin position="62"/>
        <end position="90"/>
    </location>
</feature>
<reference evidence="2 3" key="1">
    <citation type="submission" date="2018-06" db="EMBL/GenBank/DDBJ databases">
        <authorList>
            <person name="Tortosa P."/>
        </authorList>
    </citation>
    <scope>NUCLEOTIDE SEQUENCE [LARGE SCALE GENOMIC DNA]</scope>
    <source>
        <strain evidence="2 3">MDI222</strain>
    </source>
</reference>
<dbReference type="EMBL" id="CP030144">
    <property type="protein sequence ID" value="AXR66027.1"/>
    <property type="molecule type" value="Genomic_DNA"/>
</dbReference>
<keyword evidence="1" id="KW-0812">Transmembrane</keyword>
<evidence type="ECO:0000256" key="1">
    <source>
        <dbReference type="SAM" id="Phobius"/>
    </source>
</evidence>
<evidence type="ECO:0000313" key="2">
    <source>
        <dbReference type="EMBL" id="AXR66027.1"/>
    </source>
</evidence>
<protein>
    <recommendedName>
        <fullName evidence="4">Phospholipase</fullName>
    </recommendedName>
</protein>
<accession>A0ABN5NWE5</accession>